<evidence type="ECO:0008006" key="4">
    <source>
        <dbReference type="Google" id="ProtNLM"/>
    </source>
</evidence>
<reference evidence="2 3" key="1">
    <citation type="journal article" date="2013" name="Nature">
        <title>Insights into bilaterian evolution from three spiralian genomes.</title>
        <authorList>
            <person name="Simakov O."/>
            <person name="Marletaz F."/>
            <person name="Cho S.J."/>
            <person name="Edsinger-Gonzales E."/>
            <person name="Havlak P."/>
            <person name="Hellsten U."/>
            <person name="Kuo D.H."/>
            <person name="Larsson T."/>
            <person name="Lv J."/>
            <person name="Arendt D."/>
            <person name="Savage R."/>
            <person name="Osoegawa K."/>
            <person name="de Jong P."/>
            <person name="Grimwood J."/>
            <person name="Chapman J.A."/>
            <person name="Shapiro H."/>
            <person name="Aerts A."/>
            <person name="Otillar R.P."/>
            <person name="Terry A.Y."/>
            <person name="Boore J.L."/>
            <person name="Grigoriev I.V."/>
            <person name="Lindberg D.R."/>
            <person name="Seaver E.C."/>
            <person name="Weisblat D.A."/>
            <person name="Putnam N.H."/>
            <person name="Rokhsar D.S."/>
        </authorList>
    </citation>
    <scope>NUCLEOTIDE SEQUENCE [LARGE SCALE GENOMIC DNA]</scope>
</reference>
<evidence type="ECO:0000313" key="2">
    <source>
        <dbReference type="EMBL" id="ESP05100.1"/>
    </source>
</evidence>
<organism evidence="2 3">
    <name type="scientific">Lottia gigantea</name>
    <name type="common">Giant owl limpet</name>
    <dbReference type="NCBI Taxonomy" id="225164"/>
    <lineage>
        <taxon>Eukaryota</taxon>
        <taxon>Metazoa</taxon>
        <taxon>Spiralia</taxon>
        <taxon>Lophotrochozoa</taxon>
        <taxon>Mollusca</taxon>
        <taxon>Gastropoda</taxon>
        <taxon>Patellogastropoda</taxon>
        <taxon>Lottioidea</taxon>
        <taxon>Lottiidae</taxon>
        <taxon>Lottia</taxon>
    </lineage>
</organism>
<feature type="signal peptide" evidence="1">
    <location>
        <begin position="1"/>
        <end position="18"/>
    </location>
</feature>
<keyword evidence="3" id="KW-1185">Reference proteome</keyword>
<dbReference type="GeneID" id="20247434"/>
<dbReference type="HOGENOM" id="CLU_1620892_0_0_1"/>
<feature type="chain" id="PRO_5004718581" description="EF-hand domain-containing protein" evidence="1">
    <location>
        <begin position="19"/>
        <end position="164"/>
    </location>
</feature>
<evidence type="ECO:0000313" key="3">
    <source>
        <dbReference type="Proteomes" id="UP000030746"/>
    </source>
</evidence>
<dbReference type="Proteomes" id="UP000030746">
    <property type="component" value="Unassembled WGS sequence"/>
</dbReference>
<dbReference type="RefSeq" id="XP_009043645.1">
    <property type="nucleotide sequence ID" value="XM_009045397.1"/>
</dbReference>
<sequence>MRGLTLVVCLLLAVSLEARFIMHKWNCNFRNMFGVHLNVKKMLGEANVNNDNILTLNEDRAIYNNYDIIRRDGRVTLTEFVQRMVNDFCYPKGPASELFLLFDVNKDGVLSAADTDMNPNLFDAQGNADLSVATEGLIRADRLAQSNDIRKKNIANMIIQTYDH</sequence>
<dbReference type="InterPro" id="IPR011992">
    <property type="entry name" value="EF-hand-dom_pair"/>
</dbReference>
<dbReference type="SUPFAM" id="SSF47473">
    <property type="entry name" value="EF-hand"/>
    <property type="match status" value="1"/>
</dbReference>
<dbReference type="OrthoDB" id="6091957at2759"/>
<protein>
    <recommendedName>
        <fullName evidence="4">EF-hand domain-containing protein</fullName>
    </recommendedName>
</protein>
<dbReference type="EMBL" id="KB199650">
    <property type="protein sequence ID" value="ESP05100.1"/>
    <property type="molecule type" value="Genomic_DNA"/>
</dbReference>
<evidence type="ECO:0000256" key="1">
    <source>
        <dbReference type="SAM" id="SignalP"/>
    </source>
</evidence>
<dbReference type="KEGG" id="lgi:LOTGIDRAFT_227797"/>
<dbReference type="CTD" id="20247434"/>
<accession>V4CRG8</accession>
<gene>
    <name evidence="2" type="ORF">LOTGIDRAFT_227797</name>
</gene>
<proteinExistence type="predicted"/>
<keyword evidence="1" id="KW-0732">Signal</keyword>
<dbReference type="AlphaFoldDB" id="V4CRG8"/>
<name>V4CRG8_LOTGI</name>